<gene>
    <name evidence="2" type="primary">Nfu_g_1_001679</name>
</gene>
<feature type="non-terminal residue" evidence="2">
    <location>
        <position position="92"/>
    </location>
</feature>
<keyword evidence="1" id="KW-0812">Transmembrane</keyword>
<reference evidence="2" key="1">
    <citation type="submission" date="2016-05" db="EMBL/GenBank/DDBJ databases">
        <authorList>
            <person name="Lavstsen T."/>
            <person name="Jespersen J.S."/>
        </authorList>
    </citation>
    <scope>NUCLEOTIDE SEQUENCE</scope>
    <source>
        <tissue evidence="2">Brain</tissue>
    </source>
</reference>
<name>A0A1A8D3V9_NOTKA</name>
<sequence>PIFKQAGVRSSLTMVLLSCFLFILNTGGTLVPRVACPSSVKWANFLPYPSRPRFSNRTMHHHLRRRNMSSTLKSKDASIAKYQAYIIMMTPQ</sequence>
<dbReference type="EMBL" id="HADZ01021982">
    <property type="protein sequence ID" value="SBP85923.1"/>
    <property type="molecule type" value="Transcribed_RNA"/>
</dbReference>
<feature type="transmembrane region" description="Helical" evidence="1">
    <location>
        <begin position="12"/>
        <end position="31"/>
    </location>
</feature>
<proteinExistence type="predicted"/>
<evidence type="ECO:0000313" key="2">
    <source>
        <dbReference type="EMBL" id="SBP85923.1"/>
    </source>
</evidence>
<accession>A0A1A8D3V9</accession>
<dbReference type="AlphaFoldDB" id="A0A1A8D3V9"/>
<reference evidence="2" key="2">
    <citation type="submission" date="2016-06" db="EMBL/GenBank/DDBJ databases">
        <title>The genome of a short-lived fish provides insights into sex chromosome evolution and the genetic control of aging.</title>
        <authorList>
            <person name="Reichwald K."/>
            <person name="Felder M."/>
            <person name="Petzold A."/>
            <person name="Koch P."/>
            <person name="Groth M."/>
            <person name="Platzer M."/>
        </authorList>
    </citation>
    <scope>NUCLEOTIDE SEQUENCE</scope>
    <source>
        <tissue evidence="2">Brain</tissue>
    </source>
</reference>
<keyword evidence="1" id="KW-0472">Membrane</keyword>
<protein>
    <submittedName>
        <fullName evidence="2">Uncharacterized protein</fullName>
    </submittedName>
</protein>
<evidence type="ECO:0000256" key="1">
    <source>
        <dbReference type="SAM" id="Phobius"/>
    </source>
</evidence>
<organism evidence="2">
    <name type="scientific">Nothobranchius kadleci</name>
    <name type="common">African annual killifish</name>
    <dbReference type="NCBI Taxonomy" id="1051664"/>
    <lineage>
        <taxon>Eukaryota</taxon>
        <taxon>Metazoa</taxon>
        <taxon>Chordata</taxon>
        <taxon>Craniata</taxon>
        <taxon>Vertebrata</taxon>
        <taxon>Euteleostomi</taxon>
        <taxon>Actinopterygii</taxon>
        <taxon>Neopterygii</taxon>
        <taxon>Teleostei</taxon>
        <taxon>Neoteleostei</taxon>
        <taxon>Acanthomorphata</taxon>
        <taxon>Ovalentaria</taxon>
        <taxon>Atherinomorphae</taxon>
        <taxon>Cyprinodontiformes</taxon>
        <taxon>Nothobranchiidae</taxon>
        <taxon>Nothobranchius</taxon>
    </lineage>
</organism>
<feature type="non-terminal residue" evidence="2">
    <location>
        <position position="1"/>
    </location>
</feature>
<keyword evidence="1" id="KW-1133">Transmembrane helix</keyword>